<dbReference type="EMBL" id="QFNY01000231">
    <property type="protein sequence ID" value="PZO99053.1"/>
    <property type="molecule type" value="Genomic_DNA"/>
</dbReference>
<accession>A0A2W5AZH1</accession>
<feature type="non-terminal residue" evidence="2">
    <location>
        <position position="1"/>
    </location>
</feature>
<evidence type="ECO:0000256" key="1">
    <source>
        <dbReference type="SAM" id="Phobius"/>
    </source>
</evidence>
<proteinExistence type="predicted"/>
<protein>
    <submittedName>
        <fullName evidence="2">AEC family transporter</fullName>
    </submittedName>
</protein>
<dbReference type="Proteomes" id="UP000249451">
    <property type="component" value="Unassembled WGS sequence"/>
</dbReference>
<organism evidence="2 3">
    <name type="scientific">Corynebacterium urealyticum</name>
    <dbReference type="NCBI Taxonomy" id="43771"/>
    <lineage>
        <taxon>Bacteria</taxon>
        <taxon>Bacillati</taxon>
        <taxon>Actinomycetota</taxon>
        <taxon>Actinomycetes</taxon>
        <taxon>Mycobacteriales</taxon>
        <taxon>Corynebacteriaceae</taxon>
        <taxon>Corynebacterium</taxon>
    </lineage>
</organism>
<reference evidence="2 3" key="1">
    <citation type="submission" date="2017-11" db="EMBL/GenBank/DDBJ databases">
        <title>Infants hospitalized years apart are colonized by the same room-sourced microbial strains.</title>
        <authorList>
            <person name="Brooks B."/>
            <person name="Olm M.R."/>
            <person name="Firek B.A."/>
            <person name="Baker R."/>
            <person name="Thomas B.C."/>
            <person name="Morowitz M.J."/>
            <person name="Banfield J.F."/>
        </authorList>
    </citation>
    <scope>NUCLEOTIDE SEQUENCE [LARGE SCALE GENOMIC DNA]</scope>
    <source>
        <strain evidence="2">S2_012_000_R3_87</strain>
    </source>
</reference>
<sequence length="42" mass="4513">TGQNVFTYAQRFQTQQVLARDTGVVSTAISLPIMAGIVLFLG</sequence>
<keyword evidence="1" id="KW-1133">Transmembrane helix</keyword>
<keyword evidence="1" id="KW-0472">Membrane</keyword>
<name>A0A2W5AZH1_9CORY</name>
<gene>
    <name evidence="2" type="ORF">DI609_09185</name>
</gene>
<evidence type="ECO:0000313" key="3">
    <source>
        <dbReference type="Proteomes" id="UP000249451"/>
    </source>
</evidence>
<comment type="caution">
    <text evidence="2">The sequence shown here is derived from an EMBL/GenBank/DDBJ whole genome shotgun (WGS) entry which is preliminary data.</text>
</comment>
<evidence type="ECO:0000313" key="2">
    <source>
        <dbReference type="EMBL" id="PZO99053.1"/>
    </source>
</evidence>
<keyword evidence="1" id="KW-0812">Transmembrane</keyword>
<dbReference type="AlphaFoldDB" id="A0A2W5AZH1"/>
<feature type="transmembrane region" description="Helical" evidence="1">
    <location>
        <begin position="23"/>
        <end position="41"/>
    </location>
</feature>